<protein>
    <submittedName>
        <fullName evidence="6">Cobalt transport protein</fullName>
    </submittedName>
</protein>
<evidence type="ECO:0000313" key="6">
    <source>
        <dbReference type="EMBL" id="AEG61056.1"/>
    </source>
</evidence>
<evidence type="ECO:0000256" key="5">
    <source>
        <dbReference type="SAM" id="Phobius"/>
    </source>
</evidence>
<dbReference type="PANTHER" id="PTHR33514:SF13">
    <property type="entry name" value="PROTEIN ABCI12, CHLOROPLASTIC"/>
    <property type="match status" value="1"/>
</dbReference>
<evidence type="ECO:0000313" key="7">
    <source>
        <dbReference type="Proteomes" id="UP000009234"/>
    </source>
</evidence>
<dbReference type="HOGENOM" id="CLU_056469_2_0_9"/>
<sequence>MARVVEYVYRESVVHQLHPLSKLAWALGVMVLALTFNHVYYLLALLSSVVMVAAAGKVLKDLAFVLKGLTLFGGVLVLLQVLFFHGQDVLFYLLPGQHLPVSREAVLLGVAMALRMMTVVLSFLVFLATTQFKDIILVLTEKLKLPYDYVFMFMTALRFVPTFMMEAVQVSYAQQVRGLPIDTGNPLRKLKAYVAVALPLVLISLKKAERLAIAMETRGYGSGVRTYLKEPSIERIDWLVMFLIAVMIVVAILFRLQGFGAAGY</sequence>
<organism evidence="6 7">
    <name type="scientific">Desulforamulus ruminis (strain ATCC 23193 / DSM 2154 / NCIMB 8452 / DL)</name>
    <name type="common">Desulfotomaculum ruminis</name>
    <dbReference type="NCBI Taxonomy" id="696281"/>
    <lineage>
        <taxon>Bacteria</taxon>
        <taxon>Bacillati</taxon>
        <taxon>Bacillota</taxon>
        <taxon>Clostridia</taxon>
        <taxon>Eubacteriales</taxon>
        <taxon>Peptococcaceae</taxon>
        <taxon>Desulforamulus</taxon>
    </lineage>
</organism>
<keyword evidence="4 5" id="KW-0472">Membrane</keyword>
<keyword evidence="3 5" id="KW-1133">Transmembrane helix</keyword>
<dbReference type="CDD" id="cd16914">
    <property type="entry name" value="EcfT"/>
    <property type="match status" value="1"/>
</dbReference>
<gene>
    <name evidence="6" type="ordered locus">Desru_2842</name>
</gene>
<feature type="transmembrane region" description="Helical" evidence="5">
    <location>
        <begin position="64"/>
        <end position="85"/>
    </location>
</feature>
<evidence type="ECO:0000256" key="3">
    <source>
        <dbReference type="ARBA" id="ARBA00022989"/>
    </source>
</evidence>
<comment type="subcellular location">
    <subcellularLocation>
        <location evidence="1">Membrane</location>
        <topology evidence="1">Multi-pass membrane protein</topology>
    </subcellularLocation>
</comment>
<feature type="transmembrane region" description="Helical" evidence="5">
    <location>
        <begin position="105"/>
        <end position="128"/>
    </location>
</feature>
<evidence type="ECO:0000256" key="2">
    <source>
        <dbReference type="ARBA" id="ARBA00022692"/>
    </source>
</evidence>
<dbReference type="STRING" id="696281.Desru_2842"/>
<keyword evidence="7" id="KW-1185">Reference proteome</keyword>
<dbReference type="RefSeq" id="WP_013842808.1">
    <property type="nucleotide sequence ID" value="NC_015589.1"/>
</dbReference>
<dbReference type="KEGG" id="dru:Desru_2842"/>
<reference evidence="7" key="1">
    <citation type="submission" date="2011-05" db="EMBL/GenBank/DDBJ databases">
        <title>Complete sequence of Desulfotomaculum ruminis DSM 2154.</title>
        <authorList>
            <person name="Lucas S."/>
            <person name="Copeland A."/>
            <person name="Lapidus A."/>
            <person name="Cheng J.-F."/>
            <person name="Goodwin L."/>
            <person name="Pitluck S."/>
            <person name="Lu M."/>
            <person name="Detter J.C."/>
            <person name="Han C."/>
            <person name="Tapia R."/>
            <person name="Land M."/>
            <person name="Hauser L."/>
            <person name="Kyrpides N."/>
            <person name="Ivanova N."/>
            <person name="Mikhailova N."/>
            <person name="Pagani I."/>
            <person name="Stams A.J.M."/>
            <person name="Plugge C.M."/>
            <person name="Muyzer G."/>
            <person name="Kuever J."/>
            <person name="Parshina S.N."/>
            <person name="Ivanova A.E."/>
            <person name="Nazina T.N."/>
            <person name="Brambilla E."/>
            <person name="Spring S."/>
            <person name="Klenk H.-P."/>
            <person name="Woyke T."/>
        </authorList>
    </citation>
    <scope>NUCLEOTIDE SEQUENCE [LARGE SCALE GENOMIC DNA]</scope>
    <source>
        <strain evidence="7">ATCC 23193 / DSM 2154 / NCIB 8452 / DL</strain>
    </source>
</reference>
<feature type="transmembrane region" description="Helical" evidence="5">
    <location>
        <begin position="238"/>
        <end position="256"/>
    </location>
</feature>
<dbReference type="OrthoDB" id="8635523at2"/>
<dbReference type="InterPro" id="IPR003339">
    <property type="entry name" value="ABC/ECF_trnsptr_transmembrane"/>
</dbReference>
<dbReference type="PANTHER" id="PTHR33514">
    <property type="entry name" value="PROTEIN ABCI12, CHLOROPLASTIC"/>
    <property type="match status" value="1"/>
</dbReference>
<proteinExistence type="predicted"/>
<evidence type="ECO:0000256" key="4">
    <source>
        <dbReference type="ARBA" id="ARBA00023136"/>
    </source>
</evidence>
<name>F6DSG6_DESRL</name>
<accession>F6DSG6</accession>
<evidence type="ECO:0000256" key="1">
    <source>
        <dbReference type="ARBA" id="ARBA00004141"/>
    </source>
</evidence>
<dbReference type="eggNOG" id="COG0619">
    <property type="taxonomic scope" value="Bacteria"/>
</dbReference>
<feature type="transmembrane region" description="Helical" evidence="5">
    <location>
        <begin position="23"/>
        <end position="52"/>
    </location>
</feature>
<dbReference type="Pfam" id="PF02361">
    <property type="entry name" value="CbiQ"/>
    <property type="match status" value="1"/>
</dbReference>
<dbReference type="Proteomes" id="UP000009234">
    <property type="component" value="Chromosome"/>
</dbReference>
<keyword evidence="2 5" id="KW-0812">Transmembrane</keyword>
<reference evidence="6 7" key="2">
    <citation type="journal article" date="2012" name="Stand. Genomic Sci.">
        <title>Complete genome sequence of the sulfate-reducing firmicute Desulfotomaculum ruminis type strain (DL(T)).</title>
        <authorList>
            <person name="Spring S."/>
            <person name="Visser M."/>
            <person name="Lu M."/>
            <person name="Copeland A."/>
            <person name="Lapidus A."/>
            <person name="Lucas S."/>
            <person name="Cheng J.F."/>
            <person name="Han C."/>
            <person name="Tapia R."/>
            <person name="Goodwin L.A."/>
            <person name="Pitluck S."/>
            <person name="Ivanova N."/>
            <person name="Land M."/>
            <person name="Hauser L."/>
            <person name="Larimer F."/>
            <person name="Rohde M."/>
            <person name="Goker M."/>
            <person name="Detter J.C."/>
            <person name="Kyrpides N.C."/>
            <person name="Woyke T."/>
            <person name="Schaap P.J."/>
            <person name="Plugge C.M."/>
            <person name="Muyzer G."/>
            <person name="Kuever J."/>
            <person name="Pereira I.A."/>
            <person name="Parshina S.N."/>
            <person name="Bernier-Latmani R."/>
            <person name="Stams A.J."/>
            <person name="Klenk H.P."/>
        </authorList>
    </citation>
    <scope>NUCLEOTIDE SEQUENCE [LARGE SCALE GENOMIC DNA]</scope>
    <source>
        <strain evidence="7">ATCC 23193 / DSM 2154 / NCIB 8452 / DL</strain>
    </source>
</reference>
<dbReference type="EMBL" id="CP002780">
    <property type="protein sequence ID" value="AEG61056.1"/>
    <property type="molecule type" value="Genomic_DNA"/>
</dbReference>
<dbReference type="GO" id="GO:0005886">
    <property type="term" value="C:plasma membrane"/>
    <property type="evidence" value="ECO:0007669"/>
    <property type="project" value="UniProtKB-ARBA"/>
</dbReference>
<dbReference type="AlphaFoldDB" id="F6DSG6"/>